<dbReference type="GO" id="GO:0005737">
    <property type="term" value="C:cytoplasm"/>
    <property type="evidence" value="ECO:0007669"/>
    <property type="project" value="UniProtKB-SubCell"/>
</dbReference>
<dbReference type="NCBIfam" id="TIGR00237">
    <property type="entry name" value="xseA"/>
    <property type="match status" value="1"/>
</dbReference>
<dbReference type="GO" id="GO:0003676">
    <property type="term" value="F:nucleic acid binding"/>
    <property type="evidence" value="ECO:0007669"/>
    <property type="project" value="InterPro"/>
</dbReference>
<comment type="similarity">
    <text evidence="5 6">Belongs to the XseA family.</text>
</comment>
<evidence type="ECO:0000256" key="2">
    <source>
        <dbReference type="ARBA" id="ARBA00022722"/>
    </source>
</evidence>
<keyword evidence="2 5" id="KW-0540">Nuclease</keyword>
<comment type="subunit">
    <text evidence="5">Heterooligomer composed of large and small subunits.</text>
</comment>
<comment type="function">
    <text evidence="5">Bidirectionally degrades single-stranded DNA into large acid-insoluble oligonucleotides, which are then degraded further into small acid-soluble oligonucleotides.</text>
</comment>
<evidence type="ECO:0000256" key="1">
    <source>
        <dbReference type="ARBA" id="ARBA00022490"/>
    </source>
</evidence>
<dbReference type="AlphaFoldDB" id="A0A2K9LUE3"/>
<feature type="domain" description="Exonuclease VII large subunit C-terminal" evidence="8">
    <location>
        <begin position="125"/>
        <end position="415"/>
    </location>
</feature>
<comment type="catalytic activity">
    <reaction evidence="5 6">
        <text>Exonucleolytic cleavage in either 5'- to 3'- or 3'- to 5'-direction to yield nucleoside 5'-phosphates.</text>
        <dbReference type="EC" id="3.1.11.6"/>
    </reaction>
</comment>
<proteinExistence type="inferred from homology"/>
<organism evidence="10 11">
    <name type="scientific">Spiroplasma monobiae MQ-1</name>
    <dbReference type="NCBI Taxonomy" id="1336748"/>
    <lineage>
        <taxon>Bacteria</taxon>
        <taxon>Bacillati</taxon>
        <taxon>Mycoplasmatota</taxon>
        <taxon>Mollicutes</taxon>
        <taxon>Entomoplasmatales</taxon>
        <taxon>Spiroplasmataceae</taxon>
        <taxon>Spiroplasma</taxon>
    </lineage>
</organism>
<evidence type="ECO:0000256" key="7">
    <source>
        <dbReference type="SAM" id="Coils"/>
    </source>
</evidence>
<dbReference type="PANTHER" id="PTHR30008">
    <property type="entry name" value="EXODEOXYRIBONUCLEASE 7 LARGE SUBUNIT"/>
    <property type="match status" value="1"/>
</dbReference>
<dbReference type="InterPro" id="IPR020579">
    <property type="entry name" value="Exonuc_VII_lsu_C"/>
</dbReference>
<dbReference type="EMBL" id="CP025543">
    <property type="protein sequence ID" value="AUM62673.1"/>
    <property type="molecule type" value="Genomic_DNA"/>
</dbReference>
<gene>
    <name evidence="5 10" type="primary">xseA</name>
    <name evidence="10" type="ORF">SMONO_v1c04240</name>
</gene>
<keyword evidence="3 5" id="KW-0378">Hydrolase</keyword>
<dbReference type="CDD" id="cd04489">
    <property type="entry name" value="ExoVII_LU_OBF"/>
    <property type="match status" value="1"/>
</dbReference>
<dbReference type="GO" id="GO:0009318">
    <property type="term" value="C:exodeoxyribonuclease VII complex"/>
    <property type="evidence" value="ECO:0007669"/>
    <property type="project" value="UniProtKB-UniRule"/>
</dbReference>
<evidence type="ECO:0000259" key="9">
    <source>
        <dbReference type="Pfam" id="PF13742"/>
    </source>
</evidence>
<dbReference type="EC" id="3.1.11.6" evidence="5"/>
<dbReference type="KEGG" id="smoo:SMONO_v1c04240"/>
<name>A0A2K9LUE3_SPISQ</name>
<keyword evidence="7" id="KW-0175">Coiled coil</keyword>
<feature type="coiled-coil region" evidence="7">
    <location>
        <begin position="271"/>
        <end position="302"/>
    </location>
</feature>
<dbReference type="InterPro" id="IPR025824">
    <property type="entry name" value="OB-fold_nuc-bd_dom"/>
</dbReference>
<evidence type="ECO:0000256" key="3">
    <source>
        <dbReference type="ARBA" id="ARBA00022801"/>
    </source>
</evidence>
<evidence type="ECO:0000256" key="6">
    <source>
        <dbReference type="RuleBase" id="RU004355"/>
    </source>
</evidence>
<feature type="domain" description="OB-fold nucleic acid binding" evidence="9">
    <location>
        <begin position="7"/>
        <end position="101"/>
    </location>
</feature>
<evidence type="ECO:0000256" key="4">
    <source>
        <dbReference type="ARBA" id="ARBA00022839"/>
    </source>
</evidence>
<evidence type="ECO:0000256" key="5">
    <source>
        <dbReference type="HAMAP-Rule" id="MF_00378"/>
    </source>
</evidence>
<keyword evidence="1 5" id="KW-0963">Cytoplasm</keyword>
<dbReference type="Pfam" id="PF02601">
    <property type="entry name" value="Exonuc_VII_L"/>
    <property type="match status" value="1"/>
</dbReference>
<dbReference type="Pfam" id="PF13742">
    <property type="entry name" value="tRNA_anti_2"/>
    <property type="match status" value="1"/>
</dbReference>
<evidence type="ECO:0000313" key="11">
    <source>
        <dbReference type="Proteomes" id="UP000234790"/>
    </source>
</evidence>
<accession>A0A2K9LUE3</accession>
<dbReference type="GO" id="GO:0008855">
    <property type="term" value="F:exodeoxyribonuclease VII activity"/>
    <property type="evidence" value="ECO:0007669"/>
    <property type="project" value="UniProtKB-UniRule"/>
</dbReference>
<dbReference type="OrthoDB" id="9802795at2"/>
<dbReference type="InterPro" id="IPR003753">
    <property type="entry name" value="Exonuc_VII_L"/>
</dbReference>
<sequence>MTEMIFKISDFADILKDYVEESNAFKNVNIKGEVANLTHNKSGHIYFSLKDSQAKVDCAIWKTNAHKFTDLNIKEGTEIIGKGSLSYYKPTGKLTFTVYDVRVDGVGELALLYDKRFKELQEKGWFLDEFKKPIPKFPNNIGIVTAATGDAIRDLITTIKRRYPPVNIFLFPSLVQGDGAAKDIAKKIKQANEFSIKLDTLIVGRGGGSYEDLWSFNEMEVLSAIRESKIPIISGVGHEPDITLTDYVSDFRASTPTAAGEKSTPDSENVLQALSNKNQDFAKALKNKIEKIHMEVDNLSLRLNSNIESKVSMLKRNFENISDNLNSVITNKIHLINNNFENKLQTWKGVLKNKLDKNINELKVFEEKIELQSPLLPLEKGYSILKQDDKVIRSKDEVSENKLITAILKDGEINVKLEKGSE</sequence>
<dbReference type="RefSeq" id="WP_101780730.1">
    <property type="nucleotide sequence ID" value="NZ_CP025543.1"/>
</dbReference>
<reference evidence="10 11" key="1">
    <citation type="submission" date="2017-12" db="EMBL/GenBank/DDBJ databases">
        <title>Complete genome sequence of Spiroplasma monobiae MQ-1 (ATCC 33825).</title>
        <authorList>
            <person name="Tsai Y.-M."/>
            <person name="Lo W.-S."/>
            <person name="Wu P.-S."/>
            <person name="Cho S.-T."/>
            <person name="Kuo C.-H."/>
        </authorList>
    </citation>
    <scope>NUCLEOTIDE SEQUENCE [LARGE SCALE GENOMIC DNA]</scope>
    <source>
        <strain evidence="10 11">MQ-1</strain>
    </source>
</reference>
<dbReference type="GO" id="GO:0006308">
    <property type="term" value="P:DNA catabolic process"/>
    <property type="evidence" value="ECO:0007669"/>
    <property type="project" value="UniProtKB-UniRule"/>
</dbReference>
<keyword evidence="11" id="KW-1185">Reference proteome</keyword>
<evidence type="ECO:0000313" key="10">
    <source>
        <dbReference type="EMBL" id="AUM62673.1"/>
    </source>
</evidence>
<evidence type="ECO:0000259" key="8">
    <source>
        <dbReference type="Pfam" id="PF02601"/>
    </source>
</evidence>
<protein>
    <recommendedName>
        <fullName evidence="5">Exodeoxyribonuclease 7 large subunit</fullName>
        <ecNumber evidence="5">3.1.11.6</ecNumber>
    </recommendedName>
    <alternativeName>
        <fullName evidence="5">Exodeoxyribonuclease VII large subunit</fullName>
        <shortName evidence="5">Exonuclease VII large subunit</shortName>
    </alternativeName>
</protein>
<comment type="subcellular location">
    <subcellularLocation>
        <location evidence="5 6">Cytoplasm</location>
    </subcellularLocation>
</comment>
<dbReference type="Proteomes" id="UP000234790">
    <property type="component" value="Chromosome"/>
</dbReference>
<dbReference type="HAMAP" id="MF_00378">
    <property type="entry name" value="Exonuc_7_L"/>
    <property type="match status" value="1"/>
</dbReference>
<keyword evidence="4 5" id="KW-0269">Exonuclease</keyword>
<dbReference type="PANTHER" id="PTHR30008:SF0">
    <property type="entry name" value="EXODEOXYRIBONUCLEASE 7 LARGE SUBUNIT"/>
    <property type="match status" value="1"/>
</dbReference>